<dbReference type="InterPro" id="IPR012675">
    <property type="entry name" value="Beta-grasp_dom_sf"/>
</dbReference>
<reference evidence="3 4" key="1">
    <citation type="submission" date="2023-04" db="EMBL/GenBank/DDBJ databases">
        <title>Genome sequence of Halobacillus naozhouensis KACC 21980.</title>
        <authorList>
            <person name="Kim S."/>
            <person name="Heo J."/>
            <person name="Kwon S.-W."/>
        </authorList>
    </citation>
    <scope>NUCLEOTIDE SEQUENCE [LARGE SCALE GENOMIC DNA]</scope>
    <source>
        <strain evidence="3 4">KCTC 13234</strain>
    </source>
</reference>
<dbReference type="CDD" id="cd00207">
    <property type="entry name" value="fer2"/>
    <property type="match status" value="1"/>
</dbReference>
<protein>
    <submittedName>
        <fullName evidence="3">2Fe-2S iron-sulfur cluster-binding protein</fullName>
    </submittedName>
</protein>
<accession>A0ABY8J410</accession>
<dbReference type="Gene3D" id="3.10.20.30">
    <property type="match status" value="1"/>
</dbReference>
<evidence type="ECO:0000313" key="3">
    <source>
        <dbReference type="EMBL" id="WFT75606.1"/>
    </source>
</evidence>
<dbReference type="PROSITE" id="PS51085">
    <property type="entry name" value="2FE2S_FER_2"/>
    <property type="match status" value="1"/>
</dbReference>
<name>A0ABY8J410_9BACI</name>
<gene>
    <name evidence="3" type="ORF">P9989_04230</name>
</gene>
<keyword evidence="4" id="KW-1185">Reference proteome</keyword>
<dbReference type="InterPro" id="IPR001041">
    <property type="entry name" value="2Fe-2S_ferredoxin-type"/>
</dbReference>
<feature type="domain" description="2Fe-2S ferredoxin-type" evidence="2">
    <location>
        <begin position="2"/>
        <end position="96"/>
    </location>
</feature>
<sequence length="119" mass="13472">MPKINYATSGRVIEAPENSNILRISLRYDGELPNKCGGGICGTCVCKIEEGYENLDNVKVQEKRKLGDEWLNKGYRLGCQSFVTDGDVTVSWDEETTKEVKKRKPDKIKKKEKITTTDK</sequence>
<evidence type="ECO:0000313" key="4">
    <source>
        <dbReference type="Proteomes" id="UP001221597"/>
    </source>
</evidence>
<evidence type="ECO:0000259" key="2">
    <source>
        <dbReference type="PROSITE" id="PS51085"/>
    </source>
</evidence>
<organism evidence="3 4">
    <name type="scientific">Halobacillus naozhouensis</name>
    <dbReference type="NCBI Taxonomy" id="554880"/>
    <lineage>
        <taxon>Bacteria</taxon>
        <taxon>Bacillati</taxon>
        <taxon>Bacillota</taxon>
        <taxon>Bacilli</taxon>
        <taxon>Bacillales</taxon>
        <taxon>Bacillaceae</taxon>
        <taxon>Halobacillus</taxon>
    </lineage>
</organism>
<dbReference type="InterPro" id="IPR006058">
    <property type="entry name" value="2Fe2S_fd_BS"/>
</dbReference>
<dbReference type="RefSeq" id="WP_283077572.1">
    <property type="nucleotide sequence ID" value="NZ_CP121671.1"/>
</dbReference>
<feature type="region of interest" description="Disordered" evidence="1">
    <location>
        <begin position="94"/>
        <end position="119"/>
    </location>
</feature>
<dbReference type="Pfam" id="PF00111">
    <property type="entry name" value="Fer2"/>
    <property type="match status" value="1"/>
</dbReference>
<evidence type="ECO:0000256" key="1">
    <source>
        <dbReference type="SAM" id="MobiDB-lite"/>
    </source>
</evidence>
<dbReference type="PROSITE" id="PS00197">
    <property type="entry name" value="2FE2S_FER_1"/>
    <property type="match status" value="1"/>
</dbReference>
<feature type="compositionally biased region" description="Basic residues" evidence="1">
    <location>
        <begin position="100"/>
        <end position="112"/>
    </location>
</feature>
<dbReference type="EMBL" id="CP121671">
    <property type="protein sequence ID" value="WFT75606.1"/>
    <property type="molecule type" value="Genomic_DNA"/>
</dbReference>
<proteinExistence type="predicted"/>
<dbReference type="Proteomes" id="UP001221597">
    <property type="component" value="Chromosome"/>
</dbReference>
<dbReference type="SUPFAM" id="SSF54292">
    <property type="entry name" value="2Fe-2S ferredoxin-like"/>
    <property type="match status" value="1"/>
</dbReference>
<dbReference type="InterPro" id="IPR036010">
    <property type="entry name" value="2Fe-2S_ferredoxin-like_sf"/>
</dbReference>